<feature type="transmembrane region" description="Helical" evidence="1">
    <location>
        <begin position="594"/>
        <end position="614"/>
    </location>
</feature>
<evidence type="ECO:0000313" key="5">
    <source>
        <dbReference type="Proteomes" id="UP000789390"/>
    </source>
</evidence>
<dbReference type="InterPro" id="IPR006621">
    <property type="entry name" value="Nose-resist-to-fluoxetine_N"/>
</dbReference>
<feature type="domain" description="Nose resistant-to-fluoxetine protein N-terminal" evidence="3">
    <location>
        <begin position="725"/>
        <end position="886"/>
    </location>
</feature>
<feature type="transmembrane region" description="Helical" evidence="1">
    <location>
        <begin position="904"/>
        <end position="925"/>
    </location>
</feature>
<dbReference type="InterPro" id="IPR002656">
    <property type="entry name" value="Acyl_transf_3_dom"/>
</dbReference>
<evidence type="ECO:0000259" key="3">
    <source>
        <dbReference type="SMART" id="SM00703"/>
    </source>
</evidence>
<dbReference type="Pfam" id="PF01757">
    <property type="entry name" value="Acyl_transf_3"/>
    <property type="match status" value="2"/>
</dbReference>
<sequence length="1400" mass="158197">MGCSSMQWKISFLLLWVGGQSQEFLNPGLFISPESERSFETWKSIINEQLQETEATFDLKSLLHNVFAALKSSSFPTAVAQNISQQCLQDSQLFVHNLYTNQSLWSFQMQESTAKLPPGLFGSYNIHADGLFDECLAVQAPGFDGQYCSVFFKPTAVDQSEILPPAETNDIHEGRRNFITLFQILGRILGSDRIEPKVSVADSNTYLYPSTTFCLPSSCSAADLGQAVAELIGSYVIANNSLVTVTDEQYCFKANEDPPTFDGVTITVIVVLSLVGLLVVSATIHEAWRMYRGVDFDIRKDGKVWSALHCFSILNNGRKILSMKVSTGASQDNFGCIHGIRFFSTCWVVMGHNFMLAAGKTMNPNAISKDFKTFGMQTFGNASVSVDTFFLMSGLLVSFLLLRELDRNKGKFNVGLYYLHRYLRLTIVYAFILGFIATLIVYVGTGPNWYDVHVYSNACRNAWWRQFLYINNLFPLDPAYACLGQTWYLAVDMQLFVVSPLLIYPLWRWKKWGLIWLAFIGLACQASIFYIYVKDDLPATLSFTRADSLATSAIYFDHYYVKPWTRAPAYLVGIFAGWFLHVTKHTQSRLPKPLVVLGWTLSAVVGLAIVYGLYPYVDASKVPEISSAVKMTYGPLHRTAWACVIAWIIFACSRGYGEGQSQLLMNSVLEMAPDSEGNWWKLKSNIQEQLNANYEESFDFTSMLENIFIALKSSSFPTAVAHNITQQCLIDSQFYVRSLYTNLTLWALQMKESSGNLPPGLFGSDNIHADGLFDECLAVQAPGFNGQYCSVFFKPIPVDQSEILSSSESFNDNNEGRSNFITIFQLLGFRGSYRVEPKLSVADPYTYILPSVSFCLPSSCSATDLGQAVAELIGSYVIANHSIVTVTDEQYCFKANDDPPTFDGATITVIVVLSLVGLLVVSATIHEAWRMYRGVDFDIRKDGKIWSALHCFSILNNGHKILSMKVSTASSQDNFGCIHGIRFFSTCWVVLGHTWSYIGSKVMNPKTISMDAYGWGMQTIINASVSVDTFFLMSGLLVSFLLLRELDRNKGKFNVGLYYLHRYLRLTIVYAFILGFIATLIVYVGTGPNWYTVNLYSNACRIAWWRQFLYINNLYPFDLYYSCMSPTWYLAVDMQLFFISPLLIYPLWRWKKWGLLWLASVIFACQAFIFYIFIRDDLPPSYIPTRPDCNEYETVFNYFNHYYYKSWTRAPPYLVGIWTGWFLHLTKNSPSRLSKILVTAGWTLSLAVGLAVVYGLSPYVDQSKVPEISFAIKITYGPLHRTAWACVIAWIIFACSRGYGGFVNKLLSWKGFLPLGRLTYCVYLIHYDYLNVFYSAMRKQFYYTIFGQVSTYFGFLVTIFGLAFIVSVTLEAPFLNLEKLIFSSKPKKSNSQNGNNSAHG</sequence>
<keyword evidence="1" id="KW-0812">Transmembrane</keyword>
<evidence type="ECO:0000256" key="1">
    <source>
        <dbReference type="SAM" id="Phobius"/>
    </source>
</evidence>
<dbReference type="InterPro" id="IPR052728">
    <property type="entry name" value="O2_lipid_transport_reg"/>
</dbReference>
<dbReference type="SMART" id="SM00703">
    <property type="entry name" value="NRF"/>
    <property type="match status" value="2"/>
</dbReference>
<evidence type="ECO:0000313" key="4">
    <source>
        <dbReference type="EMBL" id="CAH0109340.1"/>
    </source>
</evidence>
<protein>
    <recommendedName>
        <fullName evidence="3">Nose resistant-to-fluoxetine protein N-terminal domain-containing protein</fullName>
    </recommendedName>
</protein>
<reference evidence="4" key="1">
    <citation type="submission" date="2021-11" db="EMBL/GenBank/DDBJ databases">
        <authorList>
            <person name="Schell T."/>
        </authorList>
    </citation>
    <scope>NUCLEOTIDE SEQUENCE</scope>
    <source>
        <strain evidence="4">M5</strain>
    </source>
</reference>
<dbReference type="SUPFAM" id="SSF81665">
    <property type="entry name" value="Calcium ATPase, transmembrane domain M"/>
    <property type="match status" value="1"/>
</dbReference>
<feature type="domain" description="Nose resistant-to-fluoxetine protein N-terminal" evidence="3">
    <location>
        <begin position="84"/>
        <end position="245"/>
    </location>
</feature>
<dbReference type="OrthoDB" id="118951at2759"/>
<name>A0A8J2RXT1_9CRUS</name>
<feature type="chain" id="PRO_5035257695" description="Nose resistant-to-fluoxetine protein N-terminal domain-containing protein" evidence="2">
    <location>
        <begin position="22"/>
        <end position="1400"/>
    </location>
</feature>
<comment type="caution">
    <text evidence="4">The sequence shown here is derived from an EMBL/GenBank/DDBJ whole genome shotgun (WGS) entry which is preliminary data.</text>
</comment>
<feature type="transmembrane region" description="Helical" evidence="1">
    <location>
        <begin position="340"/>
        <end position="359"/>
    </location>
</feature>
<keyword evidence="5" id="KW-1185">Reference proteome</keyword>
<feature type="transmembrane region" description="Helical" evidence="1">
    <location>
        <begin position="514"/>
        <end position="533"/>
    </location>
</feature>
<accession>A0A8J2RXT1</accession>
<feature type="transmembrane region" description="Helical" evidence="1">
    <location>
        <begin position="422"/>
        <end position="443"/>
    </location>
</feature>
<dbReference type="PANTHER" id="PTHR11161">
    <property type="entry name" value="O-ACYLTRANSFERASE"/>
    <property type="match status" value="1"/>
</dbReference>
<dbReference type="EMBL" id="CAKKLH010000292">
    <property type="protein sequence ID" value="CAH0109340.1"/>
    <property type="molecule type" value="Genomic_DNA"/>
</dbReference>
<dbReference type="PANTHER" id="PTHR11161:SF0">
    <property type="entry name" value="O-ACYLTRANSFERASE LIKE PROTEIN"/>
    <property type="match status" value="1"/>
</dbReference>
<dbReference type="Pfam" id="PF20146">
    <property type="entry name" value="NRF"/>
    <property type="match status" value="2"/>
</dbReference>
<feature type="transmembrane region" description="Helical" evidence="1">
    <location>
        <begin position="1312"/>
        <end position="1329"/>
    </location>
</feature>
<evidence type="ECO:0000256" key="2">
    <source>
        <dbReference type="SAM" id="SignalP"/>
    </source>
</evidence>
<gene>
    <name evidence="4" type="ORF">DGAL_LOCUS12814</name>
</gene>
<keyword evidence="1" id="KW-1133">Transmembrane helix</keyword>
<feature type="transmembrane region" description="Helical" evidence="1">
    <location>
        <begin position="564"/>
        <end position="582"/>
    </location>
</feature>
<feature type="signal peptide" evidence="2">
    <location>
        <begin position="1"/>
        <end position="21"/>
    </location>
</feature>
<dbReference type="GO" id="GO:0016747">
    <property type="term" value="F:acyltransferase activity, transferring groups other than amino-acyl groups"/>
    <property type="evidence" value="ECO:0007669"/>
    <property type="project" value="InterPro"/>
</dbReference>
<organism evidence="4 5">
    <name type="scientific">Daphnia galeata</name>
    <dbReference type="NCBI Taxonomy" id="27404"/>
    <lineage>
        <taxon>Eukaryota</taxon>
        <taxon>Metazoa</taxon>
        <taxon>Ecdysozoa</taxon>
        <taxon>Arthropoda</taxon>
        <taxon>Crustacea</taxon>
        <taxon>Branchiopoda</taxon>
        <taxon>Diplostraca</taxon>
        <taxon>Cladocera</taxon>
        <taxon>Anomopoda</taxon>
        <taxon>Daphniidae</taxon>
        <taxon>Daphnia</taxon>
    </lineage>
</organism>
<keyword evidence="1" id="KW-0472">Membrane</keyword>
<dbReference type="Proteomes" id="UP000789390">
    <property type="component" value="Unassembled WGS sequence"/>
</dbReference>
<feature type="transmembrane region" description="Helical" evidence="1">
    <location>
        <begin position="1020"/>
        <end position="1043"/>
    </location>
</feature>
<feature type="transmembrane region" description="Helical" evidence="1">
    <location>
        <begin position="379"/>
        <end position="402"/>
    </location>
</feature>
<feature type="transmembrane region" description="Helical" evidence="1">
    <location>
        <begin position="1128"/>
        <end position="1148"/>
    </location>
</feature>
<keyword evidence="2" id="KW-0732">Signal</keyword>
<feature type="transmembrane region" description="Helical" evidence="1">
    <location>
        <begin position="487"/>
        <end position="507"/>
    </location>
</feature>
<feature type="transmembrane region" description="Helical" evidence="1">
    <location>
        <begin position="1063"/>
        <end position="1085"/>
    </location>
</feature>
<proteinExistence type="predicted"/>
<dbReference type="InterPro" id="IPR023298">
    <property type="entry name" value="ATPase_P-typ_TM_dom_sf"/>
</dbReference>
<feature type="transmembrane region" description="Helical" evidence="1">
    <location>
        <begin position="1282"/>
        <end position="1300"/>
    </location>
</feature>
<feature type="transmembrane region" description="Helical" evidence="1">
    <location>
        <begin position="1349"/>
        <end position="1370"/>
    </location>
</feature>
<feature type="transmembrane region" description="Helical" evidence="1">
    <location>
        <begin position="263"/>
        <end position="284"/>
    </location>
</feature>
<feature type="transmembrane region" description="Helical" evidence="1">
    <location>
        <begin position="1155"/>
        <end position="1174"/>
    </location>
</feature>
<feature type="transmembrane region" description="Helical" evidence="1">
    <location>
        <begin position="983"/>
        <end position="1000"/>
    </location>
</feature>
<feature type="transmembrane region" description="Helical" evidence="1">
    <location>
        <begin position="1236"/>
        <end position="1256"/>
    </location>
</feature>